<gene>
    <name evidence="2" type="ORF">IGS68_21540</name>
</gene>
<dbReference type="EMBL" id="CP067420">
    <property type="protein sequence ID" value="QQP88584.1"/>
    <property type="molecule type" value="Genomic_DNA"/>
</dbReference>
<sequence length="62" mass="7089">MNGKQVPAIQVEPDHFKRMEIGQPADGQPTPRLVLERVRLKDAARRTKTDEWDIVDHDQLAA</sequence>
<evidence type="ECO:0000256" key="1">
    <source>
        <dbReference type="SAM" id="MobiDB-lite"/>
    </source>
</evidence>
<accession>A0ABX7B2N6</accession>
<evidence type="ECO:0000313" key="3">
    <source>
        <dbReference type="Proteomes" id="UP000595197"/>
    </source>
</evidence>
<keyword evidence="3" id="KW-1185">Reference proteome</keyword>
<evidence type="ECO:0000313" key="2">
    <source>
        <dbReference type="EMBL" id="QQP88584.1"/>
    </source>
</evidence>
<dbReference type="Proteomes" id="UP000595197">
    <property type="component" value="Chromosome"/>
</dbReference>
<feature type="region of interest" description="Disordered" evidence="1">
    <location>
        <begin position="1"/>
        <end position="29"/>
    </location>
</feature>
<proteinExistence type="predicted"/>
<name>A0ABX7B2N6_9PROT</name>
<reference evidence="2" key="1">
    <citation type="submission" date="2021-02" db="EMBL/GenBank/DDBJ databases">
        <title>Skermanella TT6 skin isolate.</title>
        <authorList>
            <person name="Lee K."/>
            <person name="Ganzorig M."/>
        </authorList>
    </citation>
    <scope>NUCLEOTIDE SEQUENCE</scope>
    <source>
        <strain evidence="2">TT6</strain>
    </source>
</reference>
<protein>
    <submittedName>
        <fullName evidence="2">Uncharacterized protein</fullName>
    </submittedName>
</protein>
<dbReference type="RefSeq" id="WP_201073680.1">
    <property type="nucleotide sequence ID" value="NZ_CP067420.1"/>
</dbReference>
<organism evidence="2 3">
    <name type="scientific">Skermanella cutis</name>
    <dbReference type="NCBI Taxonomy" id="2775420"/>
    <lineage>
        <taxon>Bacteria</taxon>
        <taxon>Pseudomonadati</taxon>
        <taxon>Pseudomonadota</taxon>
        <taxon>Alphaproteobacteria</taxon>
        <taxon>Rhodospirillales</taxon>
        <taxon>Azospirillaceae</taxon>
        <taxon>Skermanella</taxon>
    </lineage>
</organism>